<evidence type="ECO:0000256" key="1">
    <source>
        <dbReference type="SAM" id="MobiDB-lite"/>
    </source>
</evidence>
<evidence type="ECO:0000313" key="3">
    <source>
        <dbReference type="Proteomes" id="UP000192582"/>
    </source>
</evidence>
<gene>
    <name evidence="2" type="ORF">SAMN00790413_04664</name>
</gene>
<reference evidence="2 3" key="1">
    <citation type="submission" date="2017-04" db="EMBL/GenBank/DDBJ databases">
        <authorList>
            <person name="Afonso C.L."/>
            <person name="Miller P.J."/>
            <person name="Scott M.A."/>
            <person name="Spackman E."/>
            <person name="Goraichik I."/>
            <person name="Dimitrov K.M."/>
            <person name="Suarez D.L."/>
            <person name="Swayne D.E."/>
        </authorList>
    </citation>
    <scope>NUCLEOTIDE SEQUENCE [LARGE SCALE GENOMIC DNA]</scope>
    <source>
        <strain evidence="2 3">KR-140</strain>
    </source>
</reference>
<dbReference type="Proteomes" id="UP000192582">
    <property type="component" value="Unassembled WGS sequence"/>
</dbReference>
<keyword evidence="3" id="KW-1185">Reference proteome</keyword>
<dbReference type="EMBL" id="FWWU01000005">
    <property type="protein sequence ID" value="SMB81655.1"/>
    <property type="molecule type" value="Genomic_DNA"/>
</dbReference>
<dbReference type="AlphaFoldDB" id="A0A1W1UKK0"/>
<protein>
    <recommendedName>
        <fullName evidence="4">Endonuclease/Exonuclease/phosphatase family protein</fullName>
    </recommendedName>
</protein>
<sequence>MNCWRWSSFPGATTPAKGWATGTATPARKQRWRAAQITDLAANLRARGNPIHLIAGDFNTEPYNDAYAGGVASRREFFTPGTPVKPCVPWRA</sequence>
<accession>A0A1W1UKK0</accession>
<organism evidence="2 3">
    <name type="scientific">Deinococcus hopiensis KR-140</name>
    <dbReference type="NCBI Taxonomy" id="695939"/>
    <lineage>
        <taxon>Bacteria</taxon>
        <taxon>Thermotogati</taxon>
        <taxon>Deinococcota</taxon>
        <taxon>Deinococci</taxon>
        <taxon>Deinococcales</taxon>
        <taxon>Deinococcaceae</taxon>
        <taxon>Deinococcus</taxon>
    </lineage>
</organism>
<dbReference type="InterPro" id="IPR036691">
    <property type="entry name" value="Endo/exonu/phosph_ase_sf"/>
</dbReference>
<dbReference type="SUPFAM" id="SSF56219">
    <property type="entry name" value="DNase I-like"/>
    <property type="match status" value="1"/>
</dbReference>
<evidence type="ECO:0000313" key="2">
    <source>
        <dbReference type="EMBL" id="SMB81655.1"/>
    </source>
</evidence>
<feature type="region of interest" description="Disordered" evidence="1">
    <location>
        <begin position="1"/>
        <end position="28"/>
    </location>
</feature>
<name>A0A1W1UKK0_9DEIO</name>
<evidence type="ECO:0008006" key="4">
    <source>
        <dbReference type="Google" id="ProtNLM"/>
    </source>
</evidence>
<proteinExistence type="predicted"/>